<feature type="transmembrane region" description="Helical" evidence="1">
    <location>
        <begin position="46"/>
        <end position="67"/>
    </location>
</feature>
<evidence type="ECO:0000313" key="2">
    <source>
        <dbReference type="EMBL" id="NMN94035.1"/>
    </source>
</evidence>
<evidence type="ECO:0000313" key="3">
    <source>
        <dbReference type="Proteomes" id="UP000535543"/>
    </source>
</evidence>
<keyword evidence="3" id="KW-1185">Reference proteome</keyword>
<feature type="transmembrane region" description="Helical" evidence="1">
    <location>
        <begin position="74"/>
        <end position="97"/>
    </location>
</feature>
<organism evidence="2 3">
    <name type="scientific">Antrihabitans stalactiti</name>
    <dbReference type="NCBI Taxonomy" id="2584121"/>
    <lineage>
        <taxon>Bacteria</taxon>
        <taxon>Bacillati</taxon>
        <taxon>Actinomycetota</taxon>
        <taxon>Actinomycetes</taxon>
        <taxon>Mycobacteriales</taxon>
        <taxon>Nocardiaceae</taxon>
        <taxon>Antrihabitans</taxon>
    </lineage>
</organism>
<reference evidence="2 3" key="1">
    <citation type="submission" date="2019-05" db="EMBL/GenBank/DDBJ databases">
        <authorList>
            <person name="Lee S.D."/>
        </authorList>
    </citation>
    <scope>NUCLEOTIDE SEQUENCE [LARGE SCALE GENOMIC DNA]</scope>
    <source>
        <strain evidence="2 3">YC2-7</strain>
    </source>
</reference>
<dbReference type="AlphaFoldDB" id="A0A848K4I2"/>
<evidence type="ECO:0000256" key="1">
    <source>
        <dbReference type="SAM" id="Phobius"/>
    </source>
</evidence>
<keyword evidence="1" id="KW-0472">Membrane</keyword>
<dbReference type="EMBL" id="VCQU01000001">
    <property type="protein sequence ID" value="NMN94035.1"/>
    <property type="molecule type" value="Genomic_DNA"/>
</dbReference>
<feature type="transmembrane region" description="Helical" evidence="1">
    <location>
        <begin position="134"/>
        <end position="151"/>
    </location>
</feature>
<keyword evidence="1" id="KW-0812">Transmembrane</keyword>
<feature type="transmembrane region" description="Helical" evidence="1">
    <location>
        <begin position="248"/>
        <end position="270"/>
    </location>
</feature>
<feature type="transmembrane region" description="Helical" evidence="1">
    <location>
        <begin position="103"/>
        <end position="122"/>
    </location>
</feature>
<keyword evidence="1" id="KW-1133">Transmembrane helix</keyword>
<comment type="caution">
    <text evidence="2">The sequence shown here is derived from an EMBL/GenBank/DDBJ whole genome shotgun (WGS) entry which is preliminary data.</text>
</comment>
<gene>
    <name evidence="2" type="ORF">FGL95_03170</name>
</gene>
<protein>
    <recommendedName>
        <fullName evidence="4">DMT family transporter</fullName>
    </recommendedName>
</protein>
<evidence type="ECO:0008006" key="4">
    <source>
        <dbReference type="Google" id="ProtNLM"/>
    </source>
</evidence>
<reference evidence="2 3" key="2">
    <citation type="submission" date="2020-06" db="EMBL/GenBank/DDBJ databases">
        <title>Antribacter stalactiti gen. nov., sp. nov., a new member of the family Nacardiaceae isolated from a cave.</title>
        <authorList>
            <person name="Kim I.S."/>
        </authorList>
    </citation>
    <scope>NUCLEOTIDE SEQUENCE [LARGE SCALE GENOMIC DNA]</scope>
    <source>
        <strain evidence="2 3">YC2-7</strain>
    </source>
</reference>
<feature type="transmembrane region" description="Helical" evidence="1">
    <location>
        <begin position="193"/>
        <end position="213"/>
    </location>
</feature>
<dbReference type="PANTHER" id="PTHR40761">
    <property type="entry name" value="CONSERVED INTEGRAL MEMBRANE ALANINE VALINE AND LEUCINE RICH PROTEIN-RELATED"/>
    <property type="match status" value="1"/>
</dbReference>
<sequence>MSLALVSALASALCYGIASVLQSIGARKTEASATVDPRLMIRLAQSLPYVIGVAFDVLGFLVSLVALRDLPLFVVQAIVSSYLAVVAVLAVSFLHARLGRTEWLAIGVVVLGLILLAFSAGPEGPATLATPGRWALLAFGVLLAIVAWAIGSVSGRVGALLIGALAGLGFGLVGVATRVLRDPITVSGLLTDPAAYAVALGGLLGMLLFATALQRGAVTTATAATVAGQTFAPALVGVLVLGDHTRPGLGIVGLVGFALAVAGAITLGRYGEL</sequence>
<proteinExistence type="predicted"/>
<dbReference type="Proteomes" id="UP000535543">
    <property type="component" value="Unassembled WGS sequence"/>
</dbReference>
<dbReference type="RefSeq" id="WP_169584713.1">
    <property type="nucleotide sequence ID" value="NZ_VCQU01000001.1"/>
</dbReference>
<dbReference type="InterPro" id="IPR037185">
    <property type="entry name" value="EmrE-like"/>
</dbReference>
<feature type="transmembrane region" description="Helical" evidence="1">
    <location>
        <begin position="157"/>
        <end position="181"/>
    </location>
</feature>
<dbReference type="Gene3D" id="1.10.3730.20">
    <property type="match status" value="1"/>
</dbReference>
<dbReference type="PANTHER" id="PTHR40761:SF1">
    <property type="entry name" value="CONSERVED INTEGRAL MEMBRANE ALANINE VALINE AND LEUCINE RICH PROTEIN-RELATED"/>
    <property type="match status" value="1"/>
</dbReference>
<feature type="transmembrane region" description="Helical" evidence="1">
    <location>
        <begin position="219"/>
        <end position="241"/>
    </location>
</feature>
<name>A0A848K4I2_9NOCA</name>
<dbReference type="SUPFAM" id="SSF103481">
    <property type="entry name" value="Multidrug resistance efflux transporter EmrE"/>
    <property type="match status" value="1"/>
</dbReference>
<accession>A0A848K4I2</accession>